<feature type="region of interest" description="Disordered" evidence="8">
    <location>
        <begin position="419"/>
        <end position="438"/>
    </location>
</feature>
<dbReference type="NCBIfam" id="NF008206">
    <property type="entry name" value="PRK10966.1"/>
    <property type="match status" value="1"/>
</dbReference>
<dbReference type="InterPro" id="IPR041796">
    <property type="entry name" value="Mre11_N"/>
</dbReference>
<keyword evidence="5 7" id="KW-0378">Hydrolase</keyword>
<comment type="function">
    <text evidence="7">SbcCD cleaves DNA hairpin structures. These structures can inhibit DNA replication and are intermediates in certain DNA recombination reactions. The complex acts as a 3'-&gt;5' double strand exonuclease that can open hairpins. It also has a 5' single-strand endonuclease activity.</text>
</comment>
<comment type="subunit">
    <text evidence="2 7">Heterodimer of SbcC and SbcD.</text>
</comment>
<accession>A0ABW7IYA1</accession>
<evidence type="ECO:0000256" key="2">
    <source>
        <dbReference type="ARBA" id="ARBA00011322"/>
    </source>
</evidence>
<name>A0ABW7IYA1_9VIBR</name>
<dbReference type="InterPro" id="IPR029052">
    <property type="entry name" value="Metallo-depent_PP-like"/>
</dbReference>
<dbReference type="CDD" id="cd00840">
    <property type="entry name" value="MPP_Mre11_N"/>
    <property type="match status" value="1"/>
</dbReference>
<dbReference type="PANTHER" id="PTHR30337:SF0">
    <property type="entry name" value="NUCLEASE SBCCD SUBUNIT D"/>
    <property type="match status" value="1"/>
</dbReference>
<keyword evidence="7" id="KW-0235">DNA replication</keyword>
<feature type="domain" description="Nuclease SbcCD subunit D C-terminal" evidence="10">
    <location>
        <begin position="301"/>
        <end position="394"/>
    </location>
</feature>
<comment type="similarity">
    <text evidence="1 7">Belongs to the SbcD family.</text>
</comment>
<dbReference type="InterPro" id="IPR004593">
    <property type="entry name" value="SbcD"/>
</dbReference>
<reference evidence="11 12" key="1">
    <citation type="submission" date="2024-10" db="EMBL/GenBank/DDBJ databases">
        <authorList>
            <person name="Yibar A."/>
            <person name="Saticioglu I.B."/>
            <person name="Duman M."/>
            <person name="Ajmi N."/>
            <person name="Gurler F."/>
            <person name="Ay H."/>
            <person name="Onuk E."/>
            <person name="Guler S."/>
            <person name="Romalde J.L."/>
        </authorList>
    </citation>
    <scope>NUCLEOTIDE SEQUENCE [LARGE SCALE GENOMIC DNA]</scope>
    <source>
        <strain evidence="11 12">14-MA-B</strain>
    </source>
</reference>
<evidence type="ECO:0000256" key="5">
    <source>
        <dbReference type="ARBA" id="ARBA00022801"/>
    </source>
</evidence>
<evidence type="ECO:0000259" key="10">
    <source>
        <dbReference type="Pfam" id="PF12320"/>
    </source>
</evidence>
<dbReference type="Proteomes" id="UP001607151">
    <property type="component" value="Unassembled WGS sequence"/>
</dbReference>
<sequence length="438" mass="49574">MKIIHTSDWHLGQNFFTKSRKNEHQAFIHWLLELVKEQQIDAVIIAGDIFDTGAPPSYAREMYNQFVVKLSQLGATLIVLGGNHDSVSMLNESKDLLACLNTYVIANTTENVDEQVILLDDRNKQAGAILCAVPFIRPRDVLQSVAGETSTQKKQALGEAIQRHYQNLHAQALKIQNEQEQKIHRKLPIIATGHLTALGVTASESVRDIYIGTLEAFDANAFPPVDYIALGHIHRPQIVAKSESIRYCGSPIPLSFDEIKTKATESDKTGKSHRMLSNKQVVLVEFNESGKRIEPLPIPIFQSMMTLKGSLESIESQLQQFTDSEQTVWLCIHVEIDDYLSDLQPRIQSMTEHLNVEVLQLRRSRSQQAQSLTQVRNETLAELTPKDVFNKRMSLESFEGEEAQARQSRIMQQFEQVVSDVINQHNDNHESDDKEVKE</sequence>
<evidence type="ECO:0000256" key="1">
    <source>
        <dbReference type="ARBA" id="ARBA00010555"/>
    </source>
</evidence>
<comment type="caution">
    <text evidence="11">The sequence shown here is derived from an EMBL/GenBank/DDBJ whole genome shotgun (WGS) entry which is preliminary data.</text>
</comment>
<evidence type="ECO:0000313" key="12">
    <source>
        <dbReference type="Proteomes" id="UP001607151"/>
    </source>
</evidence>
<dbReference type="RefSeq" id="WP_394608774.1">
    <property type="nucleotide sequence ID" value="NZ_JBIHSJ010000004.1"/>
</dbReference>
<dbReference type="InterPro" id="IPR050535">
    <property type="entry name" value="DNA_Repair-Maintenance_Comp"/>
</dbReference>
<protein>
    <recommendedName>
        <fullName evidence="3 7">Nuclease SbcCD subunit D</fullName>
    </recommendedName>
</protein>
<organism evidence="11 12">
    <name type="scientific">Vibrio rumoiensis</name>
    <dbReference type="NCBI Taxonomy" id="76258"/>
    <lineage>
        <taxon>Bacteria</taxon>
        <taxon>Pseudomonadati</taxon>
        <taxon>Pseudomonadota</taxon>
        <taxon>Gammaproteobacteria</taxon>
        <taxon>Vibrionales</taxon>
        <taxon>Vibrionaceae</taxon>
        <taxon>Vibrio</taxon>
    </lineage>
</organism>
<dbReference type="GO" id="GO:0004527">
    <property type="term" value="F:exonuclease activity"/>
    <property type="evidence" value="ECO:0007669"/>
    <property type="project" value="UniProtKB-KW"/>
</dbReference>
<keyword evidence="6 7" id="KW-0269">Exonuclease</keyword>
<dbReference type="InterPro" id="IPR026843">
    <property type="entry name" value="SbcD_C"/>
</dbReference>
<keyword evidence="12" id="KW-1185">Reference proteome</keyword>
<evidence type="ECO:0000256" key="3">
    <source>
        <dbReference type="ARBA" id="ARBA00013365"/>
    </source>
</evidence>
<dbReference type="Gene3D" id="3.30.160.720">
    <property type="match status" value="1"/>
</dbReference>
<feature type="compositionally biased region" description="Basic and acidic residues" evidence="8">
    <location>
        <begin position="426"/>
        <end position="438"/>
    </location>
</feature>
<dbReference type="NCBIfam" id="TIGR00619">
    <property type="entry name" value="sbcd"/>
    <property type="match status" value="1"/>
</dbReference>
<dbReference type="InterPro" id="IPR004843">
    <property type="entry name" value="Calcineurin-like_PHP"/>
</dbReference>
<dbReference type="Gene3D" id="3.60.21.10">
    <property type="match status" value="1"/>
</dbReference>
<dbReference type="EMBL" id="JBIHSN010000003">
    <property type="protein sequence ID" value="MFH0266391.1"/>
    <property type="molecule type" value="Genomic_DNA"/>
</dbReference>
<proteinExistence type="inferred from homology"/>
<keyword evidence="7" id="KW-0233">DNA recombination</keyword>
<dbReference type="SUPFAM" id="SSF56300">
    <property type="entry name" value="Metallo-dependent phosphatases"/>
    <property type="match status" value="1"/>
</dbReference>
<keyword evidence="7" id="KW-0255">Endonuclease</keyword>
<dbReference type="Pfam" id="PF00149">
    <property type="entry name" value="Metallophos"/>
    <property type="match status" value="1"/>
</dbReference>
<evidence type="ECO:0000256" key="8">
    <source>
        <dbReference type="SAM" id="MobiDB-lite"/>
    </source>
</evidence>
<evidence type="ECO:0000256" key="6">
    <source>
        <dbReference type="ARBA" id="ARBA00022839"/>
    </source>
</evidence>
<evidence type="ECO:0000256" key="7">
    <source>
        <dbReference type="RuleBase" id="RU363069"/>
    </source>
</evidence>
<dbReference type="Pfam" id="PF12320">
    <property type="entry name" value="SbcD_C"/>
    <property type="match status" value="1"/>
</dbReference>
<keyword evidence="4 7" id="KW-0540">Nuclease</keyword>
<gene>
    <name evidence="7 11" type="primary">sbcD</name>
    <name evidence="11" type="ORF">ACGRQ9_13145</name>
</gene>
<dbReference type="PANTHER" id="PTHR30337">
    <property type="entry name" value="COMPONENT OF ATP-DEPENDENT DSDNA EXONUCLEASE"/>
    <property type="match status" value="1"/>
</dbReference>
<evidence type="ECO:0000259" key="9">
    <source>
        <dbReference type="Pfam" id="PF00149"/>
    </source>
</evidence>
<evidence type="ECO:0000256" key="4">
    <source>
        <dbReference type="ARBA" id="ARBA00022722"/>
    </source>
</evidence>
<feature type="domain" description="Calcineurin-like phosphoesterase" evidence="9">
    <location>
        <begin position="1"/>
        <end position="236"/>
    </location>
</feature>
<evidence type="ECO:0000313" key="11">
    <source>
        <dbReference type="EMBL" id="MFH0266391.1"/>
    </source>
</evidence>